<dbReference type="SUPFAM" id="SSF81301">
    <property type="entry name" value="Nucleotidyltransferase"/>
    <property type="match status" value="1"/>
</dbReference>
<evidence type="ECO:0000259" key="1">
    <source>
        <dbReference type="Pfam" id="PF18765"/>
    </source>
</evidence>
<dbReference type="PANTHER" id="PTHR43852:SF3">
    <property type="entry name" value="NUCLEOTIDYLTRANSFERASE"/>
    <property type="match status" value="1"/>
</dbReference>
<dbReference type="Proteomes" id="UP000034471">
    <property type="component" value="Unassembled WGS sequence"/>
</dbReference>
<dbReference type="CDD" id="cd05403">
    <property type="entry name" value="NT_KNTase_like"/>
    <property type="match status" value="1"/>
</dbReference>
<reference evidence="2 3" key="1">
    <citation type="journal article" date="2015" name="Nature">
        <title>rRNA introns, odd ribosomes, and small enigmatic genomes across a large radiation of phyla.</title>
        <authorList>
            <person name="Brown C.T."/>
            <person name="Hug L.A."/>
            <person name="Thomas B.C."/>
            <person name="Sharon I."/>
            <person name="Castelle C.J."/>
            <person name="Singh A."/>
            <person name="Wilkins M.J."/>
            <person name="Williams K.H."/>
            <person name="Banfield J.F."/>
        </authorList>
    </citation>
    <scope>NUCLEOTIDE SEQUENCE [LARGE SCALE GENOMIC DNA]</scope>
</reference>
<gene>
    <name evidence="2" type="ORF">US54_C0060G0005</name>
</gene>
<dbReference type="Pfam" id="PF18765">
    <property type="entry name" value="Polbeta"/>
    <property type="match status" value="1"/>
</dbReference>
<evidence type="ECO:0000313" key="2">
    <source>
        <dbReference type="EMBL" id="KKQ36659.1"/>
    </source>
</evidence>
<dbReference type="InterPro" id="IPR043519">
    <property type="entry name" value="NT_sf"/>
</dbReference>
<dbReference type="NCBIfam" id="NF047752">
    <property type="entry name" value="MntA_antitoxin"/>
    <property type="match status" value="1"/>
</dbReference>
<dbReference type="STRING" id="1618481.US54_C0060G0005"/>
<evidence type="ECO:0000313" key="3">
    <source>
        <dbReference type="Proteomes" id="UP000034471"/>
    </source>
</evidence>
<organism evidence="2 3">
    <name type="scientific">Candidatus Roizmanbacteria bacterium GW2011_GWA2_37_7</name>
    <dbReference type="NCBI Taxonomy" id="1618481"/>
    <lineage>
        <taxon>Bacteria</taxon>
        <taxon>Candidatus Roizmaniibacteriota</taxon>
    </lineage>
</organism>
<dbReference type="Gene3D" id="3.30.460.10">
    <property type="entry name" value="Beta Polymerase, domain 2"/>
    <property type="match status" value="1"/>
</dbReference>
<dbReference type="InterPro" id="IPR052930">
    <property type="entry name" value="TA_antitoxin_MntA"/>
</dbReference>
<accession>A0A0G0JIU3</accession>
<sequence>MNLKILKQIELIGKSHNLDFVILHGSKVTRKTINPQSDTDIAVYRNGGIDFEEELSLTGEFIQIFGDSVDVKTLNKKNPLFLYEVIRDGKLLYGNRDAYNNFVIYIQKKYIDTNQLRFAMRGILQKKQKILNTLYA</sequence>
<dbReference type="InterPro" id="IPR041633">
    <property type="entry name" value="Polbeta"/>
</dbReference>
<name>A0A0G0JIU3_9BACT</name>
<dbReference type="AlphaFoldDB" id="A0A0G0JIU3"/>
<feature type="domain" description="Polymerase beta nucleotidyltransferase" evidence="1">
    <location>
        <begin position="9"/>
        <end position="95"/>
    </location>
</feature>
<proteinExistence type="predicted"/>
<comment type="caution">
    <text evidence="2">The sequence shown here is derived from an EMBL/GenBank/DDBJ whole genome shotgun (WGS) entry which is preliminary data.</text>
</comment>
<dbReference type="EMBL" id="LBTJ01000060">
    <property type="protein sequence ID" value="KKQ36659.1"/>
    <property type="molecule type" value="Genomic_DNA"/>
</dbReference>
<dbReference type="PANTHER" id="PTHR43852">
    <property type="entry name" value="NUCLEOTIDYLTRANSFERASE"/>
    <property type="match status" value="1"/>
</dbReference>
<protein>
    <submittedName>
        <fullName evidence="2">Polymerase beta domain protein region protein</fullName>
    </submittedName>
</protein>